<feature type="compositionally biased region" description="Basic residues" evidence="2">
    <location>
        <begin position="169"/>
        <end position="184"/>
    </location>
</feature>
<feature type="non-terminal residue" evidence="4">
    <location>
        <position position="226"/>
    </location>
</feature>
<dbReference type="AlphaFoldDB" id="W4KIC1"/>
<keyword evidence="5" id="KW-1185">Reference proteome</keyword>
<accession>W4KIC1</accession>
<dbReference type="SUPFAM" id="SSF46785">
    <property type="entry name" value="Winged helix' DNA-binding domain"/>
    <property type="match status" value="1"/>
</dbReference>
<name>W4KIC1_HETIT</name>
<dbReference type="Proteomes" id="UP000030671">
    <property type="component" value="Unassembled WGS sequence"/>
</dbReference>
<dbReference type="PROSITE" id="PS51504">
    <property type="entry name" value="H15"/>
    <property type="match status" value="1"/>
</dbReference>
<feature type="domain" description="H15" evidence="3">
    <location>
        <begin position="24"/>
        <end position="99"/>
    </location>
</feature>
<evidence type="ECO:0000259" key="3">
    <source>
        <dbReference type="PROSITE" id="PS51504"/>
    </source>
</evidence>
<dbReference type="OrthoDB" id="1110759at2759"/>
<dbReference type="RefSeq" id="XP_009542315.1">
    <property type="nucleotide sequence ID" value="XM_009544020.1"/>
</dbReference>
<dbReference type="EMBL" id="KI925455">
    <property type="protein sequence ID" value="ETW85454.1"/>
    <property type="molecule type" value="Genomic_DNA"/>
</dbReference>
<dbReference type="HOGENOM" id="CLU_052897_3_0_1"/>
<dbReference type="GO" id="GO:0003677">
    <property type="term" value="F:DNA binding"/>
    <property type="evidence" value="ECO:0007669"/>
    <property type="project" value="InterPro"/>
</dbReference>
<evidence type="ECO:0000256" key="2">
    <source>
        <dbReference type="SAM" id="MobiDB-lite"/>
    </source>
</evidence>
<dbReference type="InParanoid" id="W4KIC1"/>
<evidence type="ECO:0000313" key="4">
    <source>
        <dbReference type="EMBL" id="ETW85454.1"/>
    </source>
</evidence>
<feature type="compositionally biased region" description="Basic and acidic residues" evidence="2">
    <location>
        <begin position="10"/>
        <end position="23"/>
    </location>
</feature>
<dbReference type="GO" id="GO:0006334">
    <property type="term" value="P:nucleosome assembly"/>
    <property type="evidence" value="ECO:0007669"/>
    <property type="project" value="InterPro"/>
</dbReference>
<proteinExistence type="predicted"/>
<gene>
    <name evidence="4" type="ORF">HETIRDRAFT_246587</name>
</gene>
<dbReference type="STRING" id="747525.W4KIC1"/>
<dbReference type="GeneID" id="20669122"/>
<feature type="non-terminal residue" evidence="4">
    <location>
        <position position="1"/>
    </location>
</feature>
<protein>
    <recommendedName>
        <fullName evidence="1">Histone H1</fullName>
    </recommendedName>
</protein>
<dbReference type="InterPro" id="IPR036388">
    <property type="entry name" value="WH-like_DNA-bd_sf"/>
</dbReference>
<evidence type="ECO:0000256" key="1">
    <source>
        <dbReference type="ARBA" id="ARBA00020833"/>
    </source>
</evidence>
<dbReference type="eggNOG" id="KOG4012">
    <property type="taxonomic scope" value="Eukaryota"/>
</dbReference>
<dbReference type="Gene3D" id="1.10.10.10">
    <property type="entry name" value="Winged helix-like DNA-binding domain superfamily/Winged helix DNA-binding domain"/>
    <property type="match status" value="1"/>
</dbReference>
<dbReference type="SMART" id="SM00526">
    <property type="entry name" value="H15"/>
    <property type="match status" value="1"/>
</dbReference>
<feature type="region of interest" description="Disordered" evidence="2">
    <location>
        <begin position="87"/>
        <end position="226"/>
    </location>
</feature>
<feature type="region of interest" description="Disordered" evidence="2">
    <location>
        <begin position="1"/>
        <end position="26"/>
    </location>
</feature>
<reference evidence="4 5" key="1">
    <citation type="journal article" date="2012" name="New Phytol.">
        <title>Insight into trade-off between wood decay and parasitism from the genome of a fungal forest pathogen.</title>
        <authorList>
            <person name="Olson A."/>
            <person name="Aerts A."/>
            <person name="Asiegbu F."/>
            <person name="Belbahri L."/>
            <person name="Bouzid O."/>
            <person name="Broberg A."/>
            <person name="Canback B."/>
            <person name="Coutinho P.M."/>
            <person name="Cullen D."/>
            <person name="Dalman K."/>
            <person name="Deflorio G."/>
            <person name="van Diepen L.T."/>
            <person name="Dunand C."/>
            <person name="Duplessis S."/>
            <person name="Durling M."/>
            <person name="Gonthier P."/>
            <person name="Grimwood J."/>
            <person name="Fossdal C.G."/>
            <person name="Hansson D."/>
            <person name="Henrissat B."/>
            <person name="Hietala A."/>
            <person name="Himmelstrand K."/>
            <person name="Hoffmeister D."/>
            <person name="Hogberg N."/>
            <person name="James T.Y."/>
            <person name="Karlsson M."/>
            <person name="Kohler A."/>
            <person name="Kues U."/>
            <person name="Lee Y.H."/>
            <person name="Lin Y.C."/>
            <person name="Lind M."/>
            <person name="Lindquist E."/>
            <person name="Lombard V."/>
            <person name="Lucas S."/>
            <person name="Lunden K."/>
            <person name="Morin E."/>
            <person name="Murat C."/>
            <person name="Park J."/>
            <person name="Raffaello T."/>
            <person name="Rouze P."/>
            <person name="Salamov A."/>
            <person name="Schmutz J."/>
            <person name="Solheim H."/>
            <person name="Stahlberg J."/>
            <person name="Velez H."/>
            <person name="de Vries R.P."/>
            <person name="Wiebenga A."/>
            <person name="Woodward S."/>
            <person name="Yakovlev I."/>
            <person name="Garbelotto M."/>
            <person name="Martin F."/>
            <person name="Grigoriev I.V."/>
            <person name="Stenlid J."/>
        </authorList>
    </citation>
    <scope>NUCLEOTIDE SEQUENCE [LARGE SCALE GENOMIC DNA]</scope>
    <source>
        <strain evidence="4 5">TC 32-1</strain>
    </source>
</reference>
<dbReference type="Pfam" id="PF00538">
    <property type="entry name" value="Linker_histone"/>
    <property type="match status" value="1"/>
</dbReference>
<dbReference type="GO" id="GO:0000786">
    <property type="term" value="C:nucleosome"/>
    <property type="evidence" value="ECO:0007669"/>
    <property type="project" value="InterPro"/>
</dbReference>
<dbReference type="InterPro" id="IPR036390">
    <property type="entry name" value="WH_DNA-bd_sf"/>
</dbReference>
<dbReference type="KEGG" id="hir:HETIRDRAFT_246587"/>
<organism evidence="4 5">
    <name type="scientific">Heterobasidion irregulare (strain TC 32-1)</name>
    <dbReference type="NCBI Taxonomy" id="747525"/>
    <lineage>
        <taxon>Eukaryota</taxon>
        <taxon>Fungi</taxon>
        <taxon>Dikarya</taxon>
        <taxon>Basidiomycota</taxon>
        <taxon>Agaricomycotina</taxon>
        <taxon>Agaricomycetes</taxon>
        <taxon>Russulales</taxon>
        <taxon>Bondarzewiaceae</taxon>
        <taxon>Heterobasidion</taxon>
        <taxon>Heterobasidion annosum species complex</taxon>
    </lineage>
</organism>
<evidence type="ECO:0000313" key="5">
    <source>
        <dbReference type="Proteomes" id="UP000030671"/>
    </source>
</evidence>
<sequence>ANAKANTGVTEKKVTESSKDHHTNHPSWVDMVKECITAHPDDARHGVSRPTIKKFVEIKYKIYPNQTSNSQLARAITHGAEKGIFVLPKGPSGKIKLPPKGSSPHETTKENTSAGAKAPISSAKASTKKVVPAKAQPTGAAMKKKMAAVKATPSAKPGVKKTYTSRKVAAAKKSRIAATRKRGPVTKAARGITRKTRSKGGSVKASAKEKPATASRKGANKKTTTK</sequence>
<dbReference type="InterPro" id="IPR005818">
    <property type="entry name" value="Histone_H1/H5_H15"/>
</dbReference>